<dbReference type="GO" id="GO:0008270">
    <property type="term" value="F:zinc ion binding"/>
    <property type="evidence" value="ECO:0007669"/>
    <property type="project" value="UniProtKB-KW"/>
</dbReference>
<dbReference type="Pfam" id="PF01412">
    <property type="entry name" value="ArfGap"/>
    <property type="match status" value="1"/>
</dbReference>
<dbReference type="PRINTS" id="PR00405">
    <property type="entry name" value="REVINTRACTNG"/>
</dbReference>
<evidence type="ECO:0000256" key="3">
    <source>
        <dbReference type="ARBA" id="ARBA00022771"/>
    </source>
</evidence>
<evidence type="ECO:0000313" key="11">
    <source>
        <dbReference type="Proteomes" id="UP000188320"/>
    </source>
</evidence>
<dbReference type="Pfam" id="PF16746">
    <property type="entry name" value="BAR_3"/>
    <property type="match status" value="1"/>
</dbReference>
<dbReference type="SMART" id="SM00233">
    <property type="entry name" value="PH"/>
    <property type="match status" value="1"/>
</dbReference>
<dbReference type="Gene3D" id="2.30.29.30">
    <property type="entry name" value="Pleckstrin-homology domain (PH domain)/Phosphotyrosine-binding domain (PTB)"/>
    <property type="match status" value="1"/>
</dbReference>
<dbReference type="InterPro" id="IPR045258">
    <property type="entry name" value="ACAP1/2/3-like"/>
</dbReference>
<dbReference type="PROSITE" id="PS50115">
    <property type="entry name" value="ARFGAP"/>
    <property type="match status" value="1"/>
</dbReference>
<dbReference type="InterPro" id="IPR036770">
    <property type="entry name" value="Ankyrin_rpt-contain_sf"/>
</dbReference>
<dbReference type="InterPro" id="IPR037278">
    <property type="entry name" value="ARFGAP/RecO"/>
</dbReference>
<evidence type="ECO:0000256" key="7">
    <source>
        <dbReference type="SAM" id="MobiDB-lite"/>
    </source>
</evidence>
<keyword evidence="11" id="KW-1185">Reference proteome</keyword>
<dbReference type="SUPFAM" id="SSF50729">
    <property type="entry name" value="PH domain-like"/>
    <property type="match status" value="1"/>
</dbReference>
<proteinExistence type="predicted"/>
<dbReference type="SMART" id="SM00105">
    <property type="entry name" value="ArfGap"/>
    <property type="match status" value="1"/>
</dbReference>
<dbReference type="GO" id="GO:0005096">
    <property type="term" value="F:GTPase activator activity"/>
    <property type="evidence" value="ECO:0007669"/>
    <property type="project" value="UniProtKB-KW"/>
</dbReference>
<evidence type="ECO:0000256" key="4">
    <source>
        <dbReference type="ARBA" id="ARBA00022833"/>
    </source>
</evidence>
<feature type="compositionally biased region" description="Polar residues" evidence="7">
    <location>
        <begin position="395"/>
        <end position="420"/>
    </location>
</feature>
<dbReference type="InterPro" id="IPR027267">
    <property type="entry name" value="AH/BAR_dom_sf"/>
</dbReference>
<protein>
    <submittedName>
        <fullName evidence="10">Arf-GAP with coiled-coil, ANK repeat and PH domain-containing protein 3</fullName>
    </submittedName>
</protein>
<keyword evidence="2" id="KW-0479">Metal-binding</keyword>
<evidence type="ECO:0000256" key="2">
    <source>
        <dbReference type="ARBA" id="ARBA00022723"/>
    </source>
</evidence>
<dbReference type="PANTHER" id="PTHR23180:SF160">
    <property type="entry name" value="ADP-RIBOSYLATION FACTOR GTPASE-ACTIVATING PROTEIN EFFECTOR PROTEIN 1"/>
    <property type="match status" value="1"/>
</dbReference>
<dbReference type="InterPro" id="IPR038508">
    <property type="entry name" value="ArfGAP_dom_sf"/>
</dbReference>
<evidence type="ECO:0000259" key="8">
    <source>
        <dbReference type="PROSITE" id="PS50003"/>
    </source>
</evidence>
<dbReference type="GO" id="GO:0005737">
    <property type="term" value="C:cytoplasm"/>
    <property type="evidence" value="ECO:0007669"/>
    <property type="project" value="InterPro"/>
</dbReference>
<keyword evidence="1" id="KW-0343">GTPase activation</keyword>
<dbReference type="PROSITE" id="PS50003">
    <property type="entry name" value="PH_DOMAIN"/>
    <property type="match status" value="1"/>
</dbReference>
<evidence type="ECO:0000313" key="10">
    <source>
        <dbReference type="EMBL" id="OMH85135.1"/>
    </source>
</evidence>
<dbReference type="Proteomes" id="UP000188320">
    <property type="component" value="Unassembled WGS sequence"/>
</dbReference>
<dbReference type="PANTHER" id="PTHR23180">
    <property type="entry name" value="CENTAURIN/ARF"/>
    <property type="match status" value="1"/>
</dbReference>
<feature type="domain" description="PH" evidence="8">
    <location>
        <begin position="271"/>
        <end position="371"/>
    </location>
</feature>
<sequence>MDKVEKDSDIENCNLNTEFAEFQTLINPKCYRQAKPAFKDLEETFEKYPIIMEEKLARLEKASTEYLAKSEEFLDARERLGSILQDLVNTEPIRNAELEELFDQYFINTGEINKISRMVQTEAIRKIKTEIIRPLSRGITEAKAERKIVDTLHNDHEWQLTRLMNRKQDDANTKRMLDEVAELKRQSGAHSSEYIKKLAQVTSLEKLTSMERVMEVMIAEFAYFHQAYAIMKDFEPTIEAISSGLNTTKARYQQLLQENEEHCRRPSTNLLEEKAGYLYLRVYTVLGTTSWTKRWFEINGGNLVHYTKGDRSDIEVFPLHLCKLKGPVAQPPGERRRYIIEVVSPQKPLVLQAETEHEEELWRHILTTEIEDSVYSTFRSDAKSIDDDEYEEPTSAFSKKTSTRTLNSTTPGSRAFSASPSAKRKSHYNIRSEEKTQLRNILESLSNESCADCGENKATWAVINYGVLVCIECSGIHRSLGVHISKVRSILLDKLEPENLHILQRLGNKLVNTILESENISHNMATEGGGRVPNDIMQIHIANKYLHKKYLSHNQNDIMDCDTLLLGSTARADIAGVLKALLYGANPNKATTSTPLINAVFACDYAIIELLILWGADINLRISPSSQDPDTPEFSFNKEDVPLITNGVPSSILFMGGSALHAAACLDNPVLISFLTRKGADSSIPNCYGYLPLDIALGYNNIMSIMALRYANMKSSPLPFSPRLSSPRDFNGSDANFTNDPSTDDWAIPLLYTPNPPDFTSALSLQSSLPATLVTNSANTSRDELPDPSISSIITPNTSVAGHGLDFATIPSLTSHESTEPIETFEPVEPVEPVFSLVVPFLENHCVDTCFCKHINSCDEKHRTPEG</sequence>
<dbReference type="PROSITE" id="PS50088">
    <property type="entry name" value="ANK_REPEAT"/>
    <property type="match status" value="1"/>
</dbReference>
<dbReference type="SUPFAM" id="SSF103657">
    <property type="entry name" value="BAR/IMD domain-like"/>
    <property type="match status" value="1"/>
</dbReference>
<accession>A0A1R1PVZ2</accession>
<evidence type="ECO:0000256" key="1">
    <source>
        <dbReference type="ARBA" id="ARBA00022468"/>
    </source>
</evidence>
<evidence type="ECO:0000256" key="6">
    <source>
        <dbReference type="PROSITE-ProRule" id="PRU00288"/>
    </source>
</evidence>
<dbReference type="InterPro" id="IPR002110">
    <property type="entry name" value="Ankyrin_rpt"/>
</dbReference>
<dbReference type="InterPro" id="IPR001164">
    <property type="entry name" value="ArfGAP_dom"/>
</dbReference>
<dbReference type="FunFam" id="1.10.220.150:FF:000009">
    <property type="entry name" value="stromal membrane-associated protein 1 isoform X1"/>
    <property type="match status" value="1"/>
</dbReference>
<dbReference type="Pfam" id="PF00169">
    <property type="entry name" value="PH"/>
    <property type="match status" value="1"/>
</dbReference>
<feature type="repeat" description="ANK" evidence="5">
    <location>
        <begin position="655"/>
        <end position="687"/>
    </location>
</feature>
<dbReference type="OrthoDB" id="5599232at2759"/>
<comment type="caution">
    <text evidence="10">The sequence shown here is derived from an EMBL/GenBank/DDBJ whole genome shotgun (WGS) entry which is preliminary data.</text>
</comment>
<keyword evidence="4" id="KW-0862">Zinc</keyword>
<dbReference type="InterPro" id="IPR004148">
    <property type="entry name" value="BAR_dom"/>
</dbReference>
<dbReference type="InterPro" id="IPR011993">
    <property type="entry name" value="PH-like_dom_sf"/>
</dbReference>
<feature type="region of interest" description="Disordered" evidence="7">
    <location>
        <begin position="386"/>
        <end position="429"/>
    </location>
</feature>
<dbReference type="AlphaFoldDB" id="A0A1R1PVZ2"/>
<reference evidence="11" key="1">
    <citation type="submission" date="2017-01" db="EMBL/GenBank/DDBJ databases">
        <authorList>
            <person name="Wang Y."/>
            <person name="White M."/>
            <person name="Kvist S."/>
            <person name="Moncalvo J.-M."/>
        </authorList>
    </citation>
    <scope>NUCLEOTIDE SEQUENCE [LARGE SCALE GENOMIC DNA]</scope>
    <source>
        <strain evidence="11">COL-18-3</strain>
    </source>
</reference>
<dbReference type="Gene3D" id="1.10.220.150">
    <property type="entry name" value="Arf GTPase activating protein"/>
    <property type="match status" value="1"/>
</dbReference>
<dbReference type="SUPFAM" id="SSF57863">
    <property type="entry name" value="ArfGap/RecO-like zinc finger"/>
    <property type="match status" value="1"/>
</dbReference>
<dbReference type="Gene3D" id="1.20.1270.60">
    <property type="entry name" value="Arfaptin homology (AH) domain/BAR domain"/>
    <property type="match status" value="1"/>
</dbReference>
<dbReference type="SUPFAM" id="SSF48403">
    <property type="entry name" value="Ankyrin repeat"/>
    <property type="match status" value="1"/>
</dbReference>
<dbReference type="InterPro" id="IPR001849">
    <property type="entry name" value="PH_domain"/>
</dbReference>
<evidence type="ECO:0000256" key="5">
    <source>
        <dbReference type="PROSITE-ProRule" id="PRU00023"/>
    </source>
</evidence>
<dbReference type="Gene3D" id="1.25.40.20">
    <property type="entry name" value="Ankyrin repeat-containing domain"/>
    <property type="match status" value="1"/>
</dbReference>
<dbReference type="EMBL" id="LSSK01000109">
    <property type="protein sequence ID" value="OMH85135.1"/>
    <property type="molecule type" value="Genomic_DNA"/>
</dbReference>
<evidence type="ECO:0000259" key="9">
    <source>
        <dbReference type="PROSITE" id="PS50115"/>
    </source>
</evidence>
<name>A0A1R1PVZ2_ZANCU</name>
<dbReference type="CDD" id="cd08204">
    <property type="entry name" value="ArfGap"/>
    <property type="match status" value="1"/>
</dbReference>
<organism evidence="10 11">
    <name type="scientific">Zancudomyces culisetae</name>
    <name type="common">Gut fungus</name>
    <name type="synonym">Smittium culisetae</name>
    <dbReference type="NCBI Taxonomy" id="1213189"/>
    <lineage>
        <taxon>Eukaryota</taxon>
        <taxon>Fungi</taxon>
        <taxon>Fungi incertae sedis</taxon>
        <taxon>Zoopagomycota</taxon>
        <taxon>Kickxellomycotina</taxon>
        <taxon>Harpellomycetes</taxon>
        <taxon>Harpellales</taxon>
        <taxon>Legeriomycetaceae</taxon>
        <taxon>Zancudomyces</taxon>
    </lineage>
</organism>
<keyword evidence="5" id="KW-0040">ANK repeat</keyword>
<gene>
    <name evidence="10" type="ORF">AX774_g1320</name>
</gene>
<feature type="domain" description="Arf-GAP" evidence="9">
    <location>
        <begin position="432"/>
        <end position="558"/>
    </location>
</feature>
<keyword evidence="3 6" id="KW-0863">Zinc-finger</keyword>